<feature type="domain" description="CHY-type" evidence="4">
    <location>
        <begin position="10"/>
        <end position="90"/>
    </location>
</feature>
<gene>
    <name evidence="5" type="ORF">ACFQ0V_02640</name>
</gene>
<proteinExistence type="predicted"/>
<sequence length="105" mass="12283">MSNIRLKGALLDDETRCVHYHSPLDVVALQCYQCRTFYPCFACHNEREDHIFRPWPKTAQREHAILCGVCRTLHTIEAYQSMTHCTNCEAPFNPKCALHAKHYFE</sequence>
<dbReference type="Pfam" id="PF05495">
    <property type="entry name" value="zf-CHY"/>
    <property type="match status" value="1"/>
</dbReference>
<keyword evidence="1" id="KW-0479">Metal-binding</keyword>
<dbReference type="PROSITE" id="PS51266">
    <property type="entry name" value="ZF_CHY"/>
    <property type="match status" value="1"/>
</dbReference>
<dbReference type="InterPro" id="IPR016694">
    <property type="entry name" value="UCP017292"/>
</dbReference>
<name>A0ABW3H035_9BACL</name>
<dbReference type="InterPro" id="IPR037274">
    <property type="entry name" value="Znf_CHY_sf"/>
</dbReference>
<dbReference type="RefSeq" id="WP_381009338.1">
    <property type="nucleotide sequence ID" value="NZ_JBHTJF010000009.1"/>
</dbReference>
<comment type="caution">
    <text evidence="5">The sequence shown here is derived from an EMBL/GenBank/DDBJ whole genome shotgun (WGS) entry which is preliminary data.</text>
</comment>
<keyword evidence="6" id="KW-1185">Reference proteome</keyword>
<dbReference type="EMBL" id="JBHTJF010000009">
    <property type="protein sequence ID" value="MFD0942667.1"/>
    <property type="molecule type" value="Genomic_DNA"/>
</dbReference>
<evidence type="ECO:0000256" key="2">
    <source>
        <dbReference type="ARBA" id="ARBA00022771"/>
    </source>
</evidence>
<evidence type="ECO:0000313" key="6">
    <source>
        <dbReference type="Proteomes" id="UP001596976"/>
    </source>
</evidence>
<evidence type="ECO:0000256" key="1">
    <source>
        <dbReference type="ARBA" id="ARBA00022723"/>
    </source>
</evidence>
<protein>
    <submittedName>
        <fullName evidence="5">CHY zinc finger protein</fullName>
    </submittedName>
</protein>
<reference evidence="6" key="1">
    <citation type="journal article" date="2019" name="Int. J. Syst. Evol. Microbiol.">
        <title>The Global Catalogue of Microorganisms (GCM) 10K type strain sequencing project: providing services to taxonomists for standard genome sequencing and annotation.</title>
        <authorList>
            <consortium name="The Broad Institute Genomics Platform"/>
            <consortium name="The Broad Institute Genome Sequencing Center for Infectious Disease"/>
            <person name="Wu L."/>
            <person name="Ma J."/>
        </authorList>
    </citation>
    <scope>NUCLEOTIDE SEQUENCE [LARGE SCALE GENOMIC DNA]</scope>
    <source>
        <strain evidence="6">CCUG 63563</strain>
    </source>
</reference>
<accession>A0ABW3H035</accession>
<evidence type="ECO:0000256" key="3">
    <source>
        <dbReference type="ARBA" id="ARBA00022833"/>
    </source>
</evidence>
<keyword evidence="3" id="KW-0862">Zinc</keyword>
<evidence type="ECO:0000259" key="4">
    <source>
        <dbReference type="PROSITE" id="PS51266"/>
    </source>
</evidence>
<evidence type="ECO:0000313" key="5">
    <source>
        <dbReference type="EMBL" id="MFD0942667.1"/>
    </source>
</evidence>
<dbReference type="PIRSF" id="PIRSF017292">
    <property type="entry name" value="UCP017292_Znf_CHY"/>
    <property type="match status" value="1"/>
</dbReference>
<dbReference type="Proteomes" id="UP001596976">
    <property type="component" value="Unassembled WGS sequence"/>
</dbReference>
<dbReference type="InterPro" id="IPR008913">
    <property type="entry name" value="Znf_CHY"/>
</dbReference>
<dbReference type="SUPFAM" id="SSF161219">
    <property type="entry name" value="CHY zinc finger-like"/>
    <property type="match status" value="1"/>
</dbReference>
<organism evidence="5 6">
    <name type="scientific">Savagea faecisuis</name>
    <dbReference type="NCBI Taxonomy" id="1274803"/>
    <lineage>
        <taxon>Bacteria</taxon>
        <taxon>Bacillati</taxon>
        <taxon>Bacillota</taxon>
        <taxon>Bacilli</taxon>
        <taxon>Bacillales</taxon>
        <taxon>Caryophanaceae</taxon>
        <taxon>Savagea</taxon>
    </lineage>
</organism>
<keyword evidence="2" id="KW-0863">Zinc-finger</keyword>